<dbReference type="InterPro" id="IPR036938">
    <property type="entry name" value="PAP2/HPO_sf"/>
</dbReference>
<feature type="transmembrane region" description="Helical" evidence="6">
    <location>
        <begin position="187"/>
        <end position="204"/>
    </location>
</feature>
<feature type="domain" description="Phosphatidic acid phosphatase type 2/haloperoxidase" evidence="7">
    <location>
        <begin position="104"/>
        <end position="266"/>
    </location>
</feature>
<feature type="transmembrane region" description="Helical" evidence="6">
    <location>
        <begin position="97"/>
        <end position="117"/>
    </location>
</feature>
<dbReference type="GO" id="GO:0006644">
    <property type="term" value="P:phospholipid metabolic process"/>
    <property type="evidence" value="ECO:0007669"/>
    <property type="project" value="InterPro"/>
</dbReference>
<dbReference type="KEGG" id="scac:106094971"/>
<proteinExistence type="inferred from homology"/>
<evidence type="ECO:0000256" key="6">
    <source>
        <dbReference type="SAM" id="Phobius"/>
    </source>
</evidence>
<feature type="transmembrane region" description="Helical" evidence="6">
    <location>
        <begin position="64"/>
        <end position="85"/>
    </location>
</feature>
<keyword evidence="5 6" id="KW-0472">Membrane</keyword>
<dbReference type="AlphaFoldDB" id="A0A1I8NZW2"/>
<dbReference type="GO" id="GO:0008195">
    <property type="term" value="F:phosphatidate phosphatase activity"/>
    <property type="evidence" value="ECO:0007669"/>
    <property type="project" value="TreeGrafter"/>
</dbReference>
<evidence type="ECO:0000256" key="3">
    <source>
        <dbReference type="ARBA" id="ARBA00022692"/>
    </source>
</evidence>
<evidence type="ECO:0000259" key="7">
    <source>
        <dbReference type="SMART" id="SM00014"/>
    </source>
</evidence>
<keyword evidence="4 6" id="KW-1133">Transmembrane helix</keyword>
<organism evidence="8 9">
    <name type="scientific">Stomoxys calcitrans</name>
    <name type="common">Stable fly</name>
    <name type="synonym">Conops calcitrans</name>
    <dbReference type="NCBI Taxonomy" id="35570"/>
    <lineage>
        <taxon>Eukaryota</taxon>
        <taxon>Metazoa</taxon>
        <taxon>Ecdysozoa</taxon>
        <taxon>Arthropoda</taxon>
        <taxon>Hexapoda</taxon>
        <taxon>Insecta</taxon>
        <taxon>Pterygota</taxon>
        <taxon>Neoptera</taxon>
        <taxon>Endopterygota</taxon>
        <taxon>Diptera</taxon>
        <taxon>Brachycera</taxon>
        <taxon>Muscomorpha</taxon>
        <taxon>Muscoidea</taxon>
        <taxon>Muscidae</taxon>
        <taxon>Stomoxys</taxon>
    </lineage>
</organism>
<dbReference type="EnsemblMetazoa" id="SCAU003574-RA">
    <property type="protein sequence ID" value="SCAU003574-PA"/>
    <property type="gene ID" value="SCAU003574"/>
</dbReference>
<evidence type="ECO:0000256" key="4">
    <source>
        <dbReference type="ARBA" id="ARBA00022989"/>
    </source>
</evidence>
<dbReference type="PANTHER" id="PTHR10165">
    <property type="entry name" value="LIPID PHOSPHATE PHOSPHATASE"/>
    <property type="match status" value="1"/>
</dbReference>
<dbReference type="SMART" id="SM00014">
    <property type="entry name" value="acidPPc"/>
    <property type="match status" value="1"/>
</dbReference>
<evidence type="ECO:0000313" key="8">
    <source>
        <dbReference type="EnsemblMetazoa" id="SCAU003574-PA"/>
    </source>
</evidence>
<sequence length="325" mass="36147">MCKFALKYLLRLLFDFVIIAVLLVLSLKTYLFLGAPTRRGFFCGDESLMYPFHEDTINSHMLQILSFGIPLLVIVVCGLLENLALQKRSVGTHLRTLLTIHDSLLPFLFGYAAVRLIKDVGKVTVGRLRPYFFEVCHPVHEDVPICDDDRNYGIYIEEYECVGSMGDTEGAVHTSIVENIMRSSFPSGHAALAFFGMSFTVFYLQRFSSILRRSCANVGLVMPLLQFVCILVAWFVATSRVLDYKHHWSDVVAGGFLGLGVGIAVAYYVHGHLKGSGTFLEVVDTPKVSITRHNNRGISERSSVYASTSSSNAQNNSVTKQISKA</sequence>
<evidence type="ECO:0000256" key="2">
    <source>
        <dbReference type="ARBA" id="ARBA00008816"/>
    </source>
</evidence>
<dbReference type="InterPro" id="IPR043216">
    <property type="entry name" value="PAP-like"/>
</dbReference>
<dbReference type="GO" id="GO:0046839">
    <property type="term" value="P:phospholipid dephosphorylation"/>
    <property type="evidence" value="ECO:0007669"/>
    <property type="project" value="TreeGrafter"/>
</dbReference>
<dbReference type="STRING" id="35570.A0A1I8NZW2"/>
<evidence type="ECO:0000313" key="9">
    <source>
        <dbReference type="Proteomes" id="UP000095300"/>
    </source>
</evidence>
<dbReference type="Proteomes" id="UP000095300">
    <property type="component" value="Unassembled WGS sequence"/>
</dbReference>
<feature type="transmembrane region" description="Helical" evidence="6">
    <location>
        <begin position="12"/>
        <end position="33"/>
    </location>
</feature>
<feature type="transmembrane region" description="Helical" evidence="6">
    <location>
        <begin position="248"/>
        <end position="269"/>
    </location>
</feature>
<keyword evidence="3 6" id="KW-0812">Transmembrane</keyword>
<comment type="similarity">
    <text evidence="2">Belongs to the PA-phosphatase related phosphoesterase family.</text>
</comment>
<protein>
    <recommendedName>
        <fullName evidence="7">Phosphatidic acid phosphatase type 2/haloperoxidase domain-containing protein</fullName>
    </recommendedName>
</protein>
<feature type="transmembrane region" description="Helical" evidence="6">
    <location>
        <begin position="216"/>
        <end position="236"/>
    </location>
</feature>
<dbReference type="GO" id="GO:0007165">
    <property type="term" value="P:signal transduction"/>
    <property type="evidence" value="ECO:0007669"/>
    <property type="project" value="TreeGrafter"/>
</dbReference>
<dbReference type="SUPFAM" id="SSF48317">
    <property type="entry name" value="Acid phosphatase/Vanadium-dependent haloperoxidase"/>
    <property type="match status" value="1"/>
</dbReference>
<comment type="subcellular location">
    <subcellularLocation>
        <location evidence="1">Membrane</location>
        <topology evidence="1">Multi-pass membrane protein</topology>
    </subcellularLocation>
</comment>
<dbReference type="PANTHER" id="PTHR10165:SF197">
    <property type="entry name" value="FI04477P-RELATED"/>
    <property type="match status" value="1"/>
</dbReference>
<dbReference type="VEuPathDB" id="VectorBase:SCAU003574"/>
<accession>A0A1I8NZW2</accession>
<evidence type="ECO:0000256" key="1">
    <source>
        <dbReference type="ARBA" id="ARBA00004141"/>
    </source>
</evidence>
<dbReference type="Pfam" id="PF01569">
    <property type="entry name" value="PAP2"/>
    <property type="match status" value="1"/>
</dbReference>
<dbReference type="Gene3D" id="1.20.144.10">
    <property type="entry name" value="Phosphatidic acid phosphatase type 2/haloperoxidase"/>
    <property type="match status" value="1"/>
</dbReference>
<dbReference type="GO" id="GO:0005886">
    <property type="term" value="C:plasma membrane"/>
    <property type="evidence" value="ECO:0007669"/>
    <property type="project" value="TreeGrafter"/>
</dbReference>
<evidence type="ECO:0000256" key="5">
    <source>
        <dbReference type="ARBA" id="ARBA00023136"/>
    </source>
</evidence>
<gene>
    <name evidence="8" type="primary">106094971</name>
</gene>
<name>A0A1I8NZW2_STOCA</name>
<dbReference type="OrthoDB" id="8907274at2759"/>
<reference evidence="8" key="1">
    <citation type="submission" date="2020-05" db="UniProtKB">
        <authorList>
            <consortium name="EnsemblMetazoa"/>
        </authorList>
    </citation>
    <scope>IDENTIFICATION</scope>
    <source>
        <strain evidence="8">USDA</strain>
    </source>
</reference>
<dbReference type="InterPro" id="IPR000326">
    <property type="entry name" value="PAP2/HPO"/>
</dbReference>
<keyword evidence="9" id="KW-1185">Reference proteome</keyword>